<dbReference type="Proteomes" id="UP000317940">
    <property type="component" value="Unassembled WGS sequence"/>
</dbReference>
<keyword evidence="2" id="KW-1185">Reference proteome</keyword>
<protein>
    <recommendedName>
        <fullName evidence="3">OB-fold nucleic acid binding protein</fullName>
    </recommendedName>
</protein>
<name>A0A561UDT7_9ACTN</name>
<sequence>MHTTAYPVFTVPELLGCGLTDGRAILTGTITGIMQRTNRAGAQYALLDLTDGDGHHALVWVFPRFWNALPDRALVTIGTDVAVVGVISGFGFQTELIGQHITLAPTR</sequence>
<reference evidence="1 2" key="1">
    <citation type="submission" date="2019-06" db="EMBL/GenBank/DDBJ databases">
        <title>Sequencing the genomes of 1000 actinobacteria strains.</title>
        <authorList>
            <person name="Klenk H.-P."/>
        </authorList>
    </citation>
    <scope>NUCLEOTIDE SEQUENCE [LARGE SCALE GENOMIC DNA]</scope>
    <source>
        <strain evidence="1 2">DSM 44826</strain>
    </source>
</reference>
<evidence type="ECO:0000313" key="2">
    <source>
        <dbReference type="Proteomes" id="UP000317940"/>
    </source>
</evidence>
<dbReference type="EMBL" id="VIWT01000001">
    <property type="protein sequence ID" value="TWF97516.1"/>
    <property type="molecule type" value="Genomic_DNA"/>
</dbReference>
<dbReference type="RefSeq" id="WP_145904033.1">
    <property type="nucleotide sequence ID" value="NZ_BAAAMZ010000008.1"/>
</dbReference>
<evidence type="ECO:0000313" key="1">
    <source>
        <dbReference type="EMBL" id="TWF97516.1"/>
    </source>
</evidence>
<evidence type="ECO:0008006" key="3">
    <source>
        <dbReference type="Google" id="ProtNLM"/>
    </source>
</evidence>
<organism evidence="1 2">
    <name type="scientific">Kitasatospora viridis</name>
    <dbReference type="NCBI Taxonomy" id="281105"/>
    <lineage>
        <taxon>Bacteria</taxon>
        <taxon>Bacillati</taxon>
        <taxon>Actinomycetota</taxon>
        <taxon>Actinomycetes</taxon>
        <taxon>Kitasatosporales</taxon>
        <taxon>Streptomycetaceae</taxon>
        <taxon>Kitasatospora</taxon>
    </lineage>
</organism>
<comment type="caution">
    <text evidence="1">The sequence shown here is derived from an EMBL/GenBank/DDBJ whole genome shotgun (WGS) entry which is preliminary data.</text>
</comment>
<dbReference type="OrthoDB" id="4571023at2"/>
<gene>
    <name evidence="1" type="ORF">FHX73_111297</name>
</gene>
<dbReference type="AlphaFoldDB" id="A0A561UDT7"/>
<accession>A0A561UDT7</accession>
<proteinExistence type="predicted"/>